<comment type="catalytic activity">
    <reaction evidence="9">
        <text>adenosine(37) in tRNA + dimethylallyl diphosphate = N(6)-dimethylallyladenosine(37) in tRNA + diphosphate</text>
        <dbReference type="Rhea" id="RHEA:26482"/>
        <dbReference type="Rhea" id="RHEA-COMP:10162"/>
        <dbReference type="Rhea" id="RHEA-COMP:10375"/>
        <dbReference type="ChEBI" id="CHEBI:33019"/>
        <dbReference type="ChEBI" id="CHEBI:57623"/>
        <dbReference type="ChEBI" id="CHEBI:74411"/>
        <dbReference type="ChEBI" id="CHEBI:74415"/>
        <dbReference type="EC" id="2.5.1.75"/>
    </reaction>
</comment>
<dbReference type="HAMAP" id="MF_00185">
    <property type="entry name" value="IPP_trans"/>
    <property type="match status" value="1"/>
</dbReference>
<dbReference type="EMBL" id="CAFBOF010000016">
    <property type="protein sequence ID" value="CAB4977209.1"/>
    <property type="molecule type" value="Genomic_DNA"/>
</dbReference>
<dbReference type="GO" id="GO:0052381">
    <property type="term" value="F:tRNA dimethylallyltransferase activity"/>
    <property type="evidence" value="ECO:0007669"/>
    <property type="project" value="UniProtKB-EC"/>
</dbReference>
<dbReference type="EMBL" id="CAFBMM010000010">
    <property type="protein sequence ID" value="CAB4899742.1"/>
    <property type="molecule type" value="Genomic_DNA"/>
</dbReference>
<evidence type="ECO:0000256" key="2">
    <source>
        <dbReference type="ARBA" id="ARBA00005842"/>
    </source>
</evidence>
<evidence type="ECO:0000313" key="11">
    <source>
        <dbReference type="EMBL" id="CAB4899742.1"/>
    </source>
</evidence>
<dbReference type="InterPro" id="IPR018022">
    <property type="entry name" value="IPT"/>
</dbReference>
<evidence type="ECO:0000313" key="13">
    <source>
        <dbReference type="EMBL" id="CAB5032478.1"/>
    </source>
</evidence>
<evidence type="ECO:0000256" key="8">
    <source>
        <dbReference type="ARBA" id="ARBA00022842"/>
    </source>
</evidence>
<dbReference type="SUPFAM" id="SSF52540">
    <property type="entry name" value="P-loop containing nucleoside triphosphate hydrolases"/>
    <property type="match status" value="1"/>
</dbReference>
<evidence type="ECO:0000313" key="10">
    <source>
        <dbReference type="EMBL" id="CAB4712435.1"/>
    </source>
</evidence>
<dbReference type="PANTHER" id="PTHR11088:SF60">
    <property type="entry name" value="TRNA DIMETHYLALLYLTRANSFERASE"/>
    <property type="match status" value="1"/>
</dbReference>
<gene>
    <name evidence="10" type="ORF">UFOPK2683_00075</name>
    <name evidence="11" type="ORF">UFOPK3605_00419</name>
    <name evidence="12" type="ORF">UFOPK3897_00882</name>
    <name evidence="13" type="ORF">UFOPK4121_01536</name>
</gene>
<dbReference type="AlphaFoldDB" id="A0A6J7MFK2"/>
<evidence type="ECO:0000256" key="4">
    <source>
        <dbReference type="ARBA" id="ARBA00022679"/>
    </source>
</evidence>
<reference evidence="12" key="1">
    <citation type="submission" date="2020-05" db="EMBL/GenBank/DDBJ databases">
        <authorList>
            <person name="Chiriac C."/>
            <person name="Salcher M."/>
            <person name="Ghai R."/>
            <person name="Kavagutti S V."/>
        </authorList>
    </citation>
    <scope>NUCLEOTIDE SEQUENCE</scope>
</reference>
<dbReference type="InterPro" id="IPR039657">
    <property type="entry name" value="Dimethylallyltransferase"/>
</dbReference>
<dbReference type="InterPro" id="IPR027417">
    <property type="entry name" value="P-loop_NTPase"/>
</dbReference>
<dbReference type="Gene3D" id="3.40.50.300">
    <property type="entry name" value="P-loop containing nucleotide triphosphate hydrolases"/>
    <property type="match status" value="1"/>
</dbReference>
<dbReference type="Pfam" id="PF01715">
    <property type="entry name" value="IPPT"/>
    <property type="match status" value="1"/>
</dbReference>
<dbReference type="EMBL" id="CAEZYK010000002">
    <property type="protein sequence ID" value="CAB4712435.1"/>
    <property type="molecule type" value="Genomic_DNA"/>
</dbReference>
<evidence type="ECO:0000256" key="6">
    <source>
        <dbReference type="ARBA" id="ARBA00022741"/>
    </source>
</evidence>
<organism evidence="12">
    <name type="scientific">freshwater metagenome</name>
    <dbReference type="NCBI Taxonomy" id="449393"/>
    <lineage>
        <taxon>unclassified sequences</taxon>
        <taxon>metagenomes</taxon>
        <taxon>ecological metagenomes</taxon>
    </lineage>
</organism>
<evidence type="ECO:0000256" key="9">
    <source>
        <dbReference type="ARBA" id="ARBA00049563"/>
    </source>
</evidence>
<comment type="similarity">
    <text evidence="2">Belongs to the IPP transferase family.</text>
</comment>
<keyword evidence="7" id="KW-0067">ATP-binding</keyword>
<evidence type="ECO:0000256" key="3">
    <source>
        <dbReference type="ARBA" id="ARBA00012665"/>
    </source>
</evidence>
<evidence type="ECO:0000256" key="5">
    <source>
        <dbReference type="ARBA" id="ARBA00022694"/>
    </source>
</evidence>
<sequence length="309" mass="33726">MLAPTPVTHLALVGPTASGKSSLALTVARTLGNIEIVSVDSMQVYRGMDIGTAKATLSEQSEVPHHLLDVVDPQDDYSAARFQTEARAAVAEIESRGNRALLVGGTGLYVRAVIDDYRFAGEDLALRAEIEERVATPEGLRAAYEELQARDLAAASRIEPDNARRIVRALEVMAITGRKFSESWLPPGGATIFPVAIAGVWRTRADLAERIARRVSAMREGGLVDEVDALLSRGNLSRSAAAAIGYREMIDARAGRFTIDEAFAEMVRRTRAFARRQRMWFRRDPRVVWWGASGAPESILPGLLAGWSK</sequence>
<protein>
    <recommendedName>
        <fullName evidence="3">tRNA dimethylallyltransferase</fullName>
        <ecNumber evidence="3">2.5.1.75</ecNumber>
    </recommendedName>
</protein>
<evidence type="ECO:0000256" key="7">
    <source>
        <dbReference type="ARBA" id="ARBA00022840"/>
    </source>
</evidence>
<dbReference type="Gene3D" id="1.10.20.140">
    <property type="match status" value="1"/>
</dbReference>
<dbReference type="NCBIfam" id="TIGR00174">
    <property type="entry name" value="miaA"/>
    <property type="match status" value="1"/>
</dbReference>
<evidence type="ECO:0000256" key="1">
    <source>
        <dbReference type="ARBA" id="ARBA00001946"/>
    </source>
</evidence>
<keyword evidence="4" id="KW-0808">Transferase</keyword>
<dbReference type="GO" id="GO:0005524">
    <property type="term" value="F:ATP binding"/>
    <property type="evidence" value="ECO:0007669"/>
    <property type="project" value="UniProtKB-KW"/>
</dbReference>
<keyword evidence="8" id="KW-0460">Magnesium</keyword>
<proteinExistence type="inferred from homology"/>
<dbReference type="EMBL" id="CAFBPQ010000077">
    <property type="protein sequence ID" value="CAB5032478.1"/>
    <property type="molecule type" value="Genomic_DNA"/>
</dbReference>
<dbReference type="PANTHER" id="PTHR11088">
    <property type="entry name" value="TRNA DIMETHYLALLYLTRANSFERASE"/>
    <property type="match status" value="1"/>
</dbReference>
<dbReference type="GO" id="GO:0006400">
    <property type="term" value="P:tRNA modification"/>
    <property type="evidence" value="ECO:0007669"/>
    <property type="project" value="TreeGrafter"/>
</dbReference>
<evidence type="ECO:0000313" key="12">
    <source>
        <dbReference type="EMBL" id="CAB4977209.1"/>
    </source>
</evidence>
<accession>A0A6J7MFK2</accession>
<dbReference type="EC" id="2.5.1.75" evidence="3"/>
<comment type="cofactor">
    <cofactor evidence="1">
        <name>Mg(2+)</name>
        <dbReference type="ChEBI" id="CHEBI:18420"/>
    </cofactor>
</comment>
<keyword evidence="6" id="KW-0547">Nucleotide-binding</keyword>
<name>A0A6J7MFK2_9ZZZZ</name>
<keyword evidence="5" id="KW-0819">tRNA processing</keyword>